<feature type="region of interest" description="Disordered" evidence="1">
    <location>
        <begin position="72"/>
        <end position="153"/>
    </location>
</feature>
<feature type="compositionally biased region" description="Acidic residues" evidence="1">
    <location>
        <begin position="120"/>
        <end position="139"/>
    </location>
</feature>
<keyword evidence="3" id="KW-1185">Reference proteome</keyword>
<dbReference type="AlphaFoldDB" id="A0ABD1DCT5"/>
<evidence type="ECO:0000256" key="1">
    <source>
        <dbReference type="SAM" id="MobiDB-lite"/>
    </source>
</evidence>
<evidence type="ECO:0000313" key="3">
    <source>
        <dbReference type="Proteomes" id="UP001562425"/>
    </source>
</evidence>
<accession>A0ABD1DCT5</accession>
<reference evidence="2 3" key="1">
    <citation type="submission" date="2024-05" db="EMBL/GenBank/DDBJ databases">
        <title>Culex pipiens pipiens assembly and annotation.</title>
        <authorList>
            <person name="Alout H."/>
            <person name="Durand T."/>
        </authorList>
    </citation>
    <scope>NUCLEOTIDE SEQUENCE [LARGE SCALE GENOMIC DNA]</scope>
    <source>
        <strain evidence="2">HA-2024</strain>
        <tissue evidence="2">Whole body</tissue>
    </source>
</reference>
<protein>
    <recommendedName>
        <fullName evidence="4">DUF4806 domain-containing protein</fullName>
    </recommendedName>
</protein>
<dbReference type="Proteomes" id="UP001562425">
    <property type="component" value="Unassembled WGS sequence"/>
</dbReference>
<proteinExistence type="predicted"/>
<name>A0ABD1DCT5_CULPP</name>
<evidence type="ECO:0000313" key="2">
    <source>
        <dbReference type="EMBL" id="KAL1397478.1"/>
    </source>
</evidence>
<evidence type="ECO:0008006" key="4">
    <source>
        <dbReference type="Google" id="ProtNLM"/>
    </source>
</evidence>
<comment type="caution">
    <text evidence="2">The sequence shown here is derived from an EMBL/GenBank/DDBJ whole genome shotgun (WGS) entry which is preliminary data.</text>
</comment>
<sequence length="362" mass="41398">MSKFEEVILGEAEVYEDTEYLLETPVKKLKMTPTRPQPSSSGKKVPIIRKAGEVVTPMHLRTIANVEVSPMLKPKSKPNWSKITPPTVRSLPRKPVALPVTIKKRISPPTSDDDSRSQLDDEDQEQAEEADQEQAESPEDQATTSTYHPSEARMKRIESKLDMILEKLNQHDGALKVLKYNIRDLRVDLKNSTRQQAEVSTFEVQKRKNTTIKREKKRLVLFPVPDDNYLYRLEELIQTDDDIREEVITLFSDGPTTSLYDFLRRNMANLFENCSKHTWTGKPPHNSNPDAPPPLPACNMNLIEILVATTCDKFPHLTRDSIEKELRRALQNFNEAHTTKLNRRKVKELQLGIGPGEISEVL</sequence>
<organism evidence="2 3">
    <name type="scientific">Culex pipiens pipiens</name>
    <name type="common">Northern house mosquito</name>
    <dbReference type="NCBI Taxonomy" id="38569"/>
    <lineage>
        <taxon>Eukaryota</taxon>
        <taxon>Metazoa</taxon>
        <taxon>Ecdysozoa</taxon>
        <taxon>Arthropoda</taxon>
        <taxon>Hexapoda</taxon>
        <taxon>Insecta</taxon>
        <taxon>Pterygota</taxon>
        <taxon>Neoptera</taxon>
        <taxon>Endopterygota</taxon>
        <taxon>Diptera</taxon>
        <taxon>Nematocera</taxon>
        <taxon>Culicoidea</taxon>
        <taxon>Culicidae</taxon>
        <taxon>Culicinae</taxon>
        <taxon>Culicini</taxon>
        <taxon>Culex</taxon>
        <taxon>Culex</taxon>
    </lineage>
</organism>
<gene>
    <name evidence="2" type="ORF">pipiens_009725</name>
</gene>
<dbReference type="EMBL" id="JBEHCU010006279">
    <property type="protein sequence ID" value="KAL1397478.1"/>
    <property type="molecule type" value="Genomic_DNA"/>
</dbReference>